<dbReference type="InterPro" id="IPR050740">
    <property type="entry name" value="Aldehyde_DH_Superfamily"/>
</dbReference>
<name>A0ABS5HDD1_9GAMM</name>
<feature type="domain" description="Aldehyde dehydrogenase" evidence="5">
    <location>
        <begin position="22"/>
        <end position="482"/>
    </location>
</feature>
<dbReference type="Gene3D" id="3.40.309.10">
    <property type="entry name" value="Aldehyde Dehydrogenase, Chain A, domain 2"/>
    <property type="match status" value="1"/>
</dbReference>
<feature type="active site" evidence="3">
    <location>
        <position position="259"/>
    </location>
</feature>
<dbReference type="PANTHER" id="PTHR43353">
    <property type="entry name" value="SUCCINATE-SEMIALDEHYDE DEHYDROGENASE, MITOCHONDRIAL"/>
    <property type="match status" value="1"/>
</dbReference>
<dbReference type="Pfam" id="PF00171">
    <property type="entry name" value="Aldedh"/>
    <property type="match status" value="1"/>
</dbReference>
<dbReference type="Gene3D" id="3.40.605.10">
    <property type="entry name" value="Aldehyde Dehydrogenase, Chain A, domain 1"/>
    <property type="match status" value="1"/>
</dbReference>
<dbReference type="InterPro" id="IPR015590">
    <property type="entry name" value="Aldehyde_DH_dom"/>
</dbReference>
<dbReference type="InterPro" id="IPR016162">
    <property type="entry name" value="Ald_DH_N"/>
</dbReference>
<evidence type="ECO:0000256" key="2">
    <source>
        <dbReference type="ARBA" id="ARBA00023002"/>
    </source>
</evidence>
<comment type="caution">
    <text evidence="6">The sequence shown here is derived from an EMBL/GenBank/DDBJ whole genome shotgun (WGS) entry which is preliminary data.</text>
</comment>
<organism evidence="6 7">
    <name type="scientific">Marinomonas vulgaris</name>
    <dbReference type="NCBI Taxonomy" id="2823372"/>
    <lineage>
        <taxon>Bacteria</taxon>
        <taxon>Pseudomonadati</taxon>
        <taxon>Pseudomonadota</taxon>
        <taxon>Gammaproteobacteria</taxon>
        <taxon>Oceanospirillales</taxon>
        <taxon>Oceanospirillaceae</taxon>
        <taxon>Marinomonas</taxon>
    </lineage>
</organism>
<dbReference type="PROSITE" id="PS00070">
    <property type="entry name" value="ALDEHYDE_DEHYDR_CYS"/>
    <property type="match status" value="1"/>
</dbReference>
<sequence length="487" mass="52413">MFNAALNDSTLFKFQGFINGEWVAADSGEEFDVINPANGECIAKVANLGASETQKAIVAAHEALEVWANITAKEKSIYLRKWYDLVIEHQNDLAHIMSLEQGKILSEALGEVIYGASYIEWFAEEAKRIYGDLLPSTTLNRRSLVMKQPIGVVAAITPWNFPTAMITRKVAPALAAGCAIVLKPAAETPLSALALAELAQRAGIPKGLFSVIPGTDAVAIGEQLTSHKLVKKVTFTGSTRVGKLLMAQSAQTVKRTSMELGGNAPVLVFSDADIDKAVEGTFAAKFRNAGQTCICANRLLVHASVYDEFVTKLTEKVSHFVLGNGMEASSTMGPLITNDAVENVSDLVADAVGKGATVNIGGAAREGEGYFYQPTVICGLDQTMRLSKEEVFGPVAPVFKFESDDEAIAMANDTEFGLAAYIFTNDQSRCWRVSERLEYGMVGVNETAISSEMIPFGGIKESGQGREGSKYGLDDYLETKYICLGNI</sequence>
<evidence type="ECO:0000313" key="7">
    <source>
        <dbReference type="Proteomes" id="UP000679722"/>
    </source>
</evidence>
<evidence type="ECO:0000313" key="6">
    <source>
        <dbReference type="EMBL" id="MBR7889678.1"/>
    </source>
</evidence>
<dbReference type="Proteomes" id="UP000679722">
    <property type="component" value="Unassembled WGS sequence"/>
</dbReference>
<evidence type="ECO:0000259" key="5">
    <source>
        <dbReference type="Pfam" id="PF00171"/>
    </source>
</evidence>
<dbReference type="InterPro" id="IPR016161">
    <property type="entry name" value="Ald_DH/histidinol_DH"/>
</dbReference>
<evidence type="ECO:0000256" key="3">
    <source>
        <dbReference type="PROSITE-ProRule" id="PRU10007"/>
    </source>
</evidence>
<dbReference type="PANTHER" id="PTHR43353:SF5">
    <property type="entry name" value="SUCCINATE-SEMIALDEHYDE DEHYDROGENASE, MITOCHONDRIAL"/>
    <property type="match status" value="1"/>
</dbReference>
<accession>A0ABS5HDD1</accession>
<keyword evidence="2 4" id="KW-0560">Oxidoreductase</keyword>
<dbReference type="InterPro" id="IPR010102">
    <property type="entry name" value="Succ_semiAld_DH"/>
</dbReference>
<keyword evidence="7" id="KW-1185">Reference proteome</keyword>
<proteinExistence type="inferred from homology"/>
<dbReference type="EMBL" id="JAGSSV010000017">
    <property type="protein sequence ID" value="MBR7889678.1"/>
    <property type="molecule type" value="Genomic_DNA"/>
</dbReference>
<gene>
    <name evidence="6" type="ORF">J9B83_12070</name>
</gene>
<evidence type="ECO:0000256" key="4">
    <source>
        <dbReference type="RuleBase" id="RU003345"/>
    </source>
</evidence>
<evidence type="ECO:0000256" key="1">
    <source>
        <dbReference type="ARBA" id="ARBA00009986"/>
    </source>
</evidence>
<dbReference type="RefSeq" id="WP_211537069.1">
    <property type="nucleotide sequence ID" value="NZ_JAGSSV010000017.1"/>
</dbReference>
<reference evidence="7" key="1">
    <citation type="submission" date="2023-07" db="EMBL/GenBank/DDBJ databases">
        <title>Marinomonas vulgaris A79, complete genome.</title>
        <authorList>
            <person name="Ying J.-J."/>
        </authorList>
    </citation>
    <scope>NUCLEOTIDE SEQUENCE [LARGE SCALE GENOMIC DNA]</scope>
    <source>
        <strain evidence="7">A79</strain>
    </source>
</reference>
<comment type="similarity">
    <text evidence="1 4">Belongs to the aldehyde dehydrogenase family.</text>
</comment>
<protein>
    <submittedName>
        <fullName evidence="6">NAD-dependent succinate-semialdehyde dehydrogenase</fullName>
    </submittedName>
</protein>
<dbReference type="InterPro" id="IPR016160">
    <property type="entry name" value="Ald_DH_CS_CYS"/>
</dbReference>
<dbReference type="NCBIfam" id="TIGR01780">
    <property type="entry name" value="SSADH"/>
    <property type="match status" value="1"/>
</dbReference>
<dbReference type="InterPro" id="IPR016163">
    <property type="entry name" value="Ald_DH_C"/>
</dbReference>
<dbReference type="InterPro" id="IPR029510">
    <property type="entry name" value="Ald_DH_CS_GLU"/>
</dbReference>
<dbReference type="PROSITE" id="PS00687">
    <property type="entry name" value="ALDEHYDE_DEHYDR_GLU"/>
    <property type="match status" value="1"/>
</dbReference>
<dbReference type="CDD" id="cd07103">
    <property type="entry name" value="ALDH_F5_SSADH_GabD"/>
    <property type="match status" value="1"/>
</dbReference>
<dbReference type="SUPFAM" id="SSF53720">
    <property type="entry name" value="ALDH-like"/>
    <property type="match status" value="1"/>
</dbReference>